<dbReference type="AlphaFoldDB" id="A0A7E5WE36"/>
<evidence type="ECO:0000256" key="2">
    <source>
        <dbReference type="ARBA" id="ARBA00005988"/>
    </source>
</evidence>
<evidence type="ECO:0000259" key="7">
    <source>
        <dbReference type="PROSITE" id="PS52035"/>
    </source>
</evidence>
<dbReference type="Gene3D" id="3.40.630.10">
    <property type="entry name" value="Zn peptidases"/>
    <property type="match status" value="1"/>
</dbReference>
<evidence type="ECO:0000256" key="5">
    <source>
        <dbReference type="PROSITE-ProRule" id="PRU01379"/>
    </source>
</evidence>
<feature type="region of interest" description="Disordered" evidence="6">
    <location>
        <begin position="416"/>
        <end position="442"/>
    </location>
</feature>
<dbReference type="OrthoDB" id="10253041at2759"/>
<dbReference type="PANTHER" id="PTHR12756:SF11">
    <property type="entry name" value="CYTOSOLIC CARBOXYPEPTIDASE 1"/>
    <property type="match status" value="1"/>
</dbReference>
<dbReference type="GeneID" id="113501867"/>
<comment type="caution">
    <text evidence="5">Lacks conserved residue(s) required for the propagation of feature annotation.</text>
</comment>
<comment type="catalytic activity">
    <reaction evidence="3">
        <text>C-terminal L-alpha-aminoacyl-L-glutamyl-L-glutamyl-[tubulin] + H2O = C-terminal L-alpha-aminoacyl-L-glutamyl-[tubulin] + L-glutamate</text>
        <dbReference type="Rhea" id="RHEA:63792"/>
        <dbReference type="Rhea" id="RHEA-COMP:16435"/>
        <dbReference type="Rhea" id="RHEA-COMP:16436"/>
        <dbReference type="ChEBI" id="CHEBI:15377"/>
        <dbReference type="ChEBI" id="CHEBI:29985"/>
        <dbReference type="ChEBI" id="CHEBI:149555"/>
        <dbReference type="ChEBI" id="CHEBI:149556"/>
        <dbReference type="EC" id="3.4.17.24"/>
    </reaction>
    <physiologicalReaction direction="left-to-right" evidence="3">
        <dbReference type="Rhea" id="RHEA:63793"/>
    </physiologicalReaction>
</comment>
<accession>A0A7E5WE36</accession>
<proteinExistence type="inferred from homology"/>
<protein>
    <recommendedName>
        <fullName evidence="4">tubulin-glutamate carboxypeptidase</fullName>
        <ecNumber evidence="4">3.4.17.24</ecNumber>
    </recommendedName>
</protein>
<dbReference type="GO" id="GO:0004181">
    <property type="term" value="F:metallocarboxypeptidase activity"/>
    <property type="evidence" value="ECO:0007669"/>
    <property type="project" value="InterPro"/>
</dbReference>
<dbReference type="GO" id="GO:0008270">
    <property type="term" value="F:zinc ion binding"/>
    <property type="evidence" value="ECO:0007669"/>
    <property type="project" value="InterPro"/>
</dbReference>
<dbReference type="Gene3D" id="2.60.40.3120">
    <property type="match status" value="1"/>
</dbReference>
<dbReference type="KEGG" id="tnl:113501867"/>
<reference evidence="9" key="1">
    <citation type="submission" date="2025-08" db="UniProtKB">
        <authorList>
            <consortium name="RefSeq"/>
        </authorList>
    </citation>
    <scope>IDENTIFICATION</scope>
</reference>
<sequence length="961" mass="108650">MSATESSAQTQDIVKPKRKSFRMADEAAADCLFERLRQHQQRAPDSTEVARAITARINSRLTSHDKHVRQSTLDKLWNKQSGAIQMLLAILESSRDTATATYITSILREVLCLKQGKGKKCSVPIETSGIKKKETKKSGKENKVPAVKKANNLARQQCSQHFISINGTQVVIRTMLTTHSKRDGNVGTELMLQDLVWILASLAPRDPKFAMKVRMLGCVRTMHLILKGHFTDNKLIFPLLVIMKQLAKNVVTTSILIRDGVIATYERVLVSLGFIPTARLRLCLDAIDYFSKNKVCCMQIVKTGLCSVLLRVFDRWDRYEGRMRLKICAHILQTLQHLCNIKAGRRALCTKKHVQTLHRFCSQCPDEPEFDGLLARVCSVITLCLKHQALPVPVSSPASFNLNPILKGTNASWPCHEDEEDAANSDSKTVNSDLDDDGPDTDIEGIDEFPDIEFDDNDLKTESVEDTEKTQHIKSGDSSQSTLWINPNEREIEDLKKYFIYFKEFGSYNKQIRLVKSRSNSRGSILEDFLFSTSTGNRSVPSNLNLSLTGVLGNTDYENVMGPSQSPSFLQYHKIHESTSSTSNSSLKIHKDISKYSTFANVYCTISTRVRSVIPFVKVAYPDMMGGQGFNQPEPLNKMERSACRMKLLSCVDRAINPEAYMNETVYDLDQLCQSAVTPDPNAQKSFSAENICLSNTDEQEITKVNSFSSRLSFESRFESGNLRKVIQVGPREYELILMPDVNSTKRHQWFYFEVRNMQQGRPYVFNIVNCEKSDSQFNFGMKPVIYSVKEAVMGRPGWMRAGSDICYYRNSYHYANQKNHNKCYLTVTFNIEFPHTNDVVYIAYHFPFTYSMMMTRIWQWSLQMPTGSYLRAEPLCYSLNNNEVPLLTVSAEDTPSNPIVDREIVFLTARVHPGESNASWVMDGTLGCLLGGSIAAAALRAKYVFKIVPMLNVEGVINGW</sequence>
<name>A0A7E5WE36_TRINI</name>
<dbReference type="InterPro" id="IPR000834">
    <property type="entry name" value="Peptidase_M14"/>
</dbReference>
<evidence type="ECO:0000256" key="6">
    <source>
        <dbReference type="SAM" id="MobiDB-lite"/>
    </source>
</evidence>
<dbReference type="InterPro" id="IPR011989">
    <property type="entry name" value="ARM-like"/>
</dbReference>
<dbReference type="Proteomes" id="UP000322000">
    <property type="component" value="Chromosome 16"/>
</dbReference>
<dbReference type="Pfam" id="PF18027">
    <property type="entry name" value="Pepdidase_M14_N"/>
    <property type="match status" value="1"/>
</dbReference>
<comment type="similarity">
    <text evidence="2 5">Belongs to the peptidase M14 family.</text>
</comment>
<dbReference type="SUPFAM" id="SSF48371">
    <property type="entry name" value="ARM repeat"/>
    <property type="match status" value="1"/>
</dbReference>
<evidence type="ECO:0000256" key="3">
    <source>
        <dbReference type="ARBA" id="ARBA00024524"/>
    </source>
</evidence>
<dbReference type="SUPFAM" id="SSF53187">
    <property type="entry name" value="Zn-dependent exopeptidases"/>
    <property type="match status" value="1"/>
</dbReference>
<dbReference type="InterPro" id="IPR040626">
    <property type="entry name" value="Pepdidase_M14_N"/>
</dbReference>
<evidence type="ECO:0000256" key="4">
    <source>
        <dbReference type="ARBA" id="ARBA00026108"/>
    </source>
</evidence>
<gene>
    <name evidence="9" type="primary">LOC113501867</name>
</gene>
<dbReference type="PANTHER" id="PTHR12756">
    <property type="entry name" value="CYTOSOLIC CARBOXYPEPTIDASE"/>
    <property type="match status" value="1"/>
</dbReference>
<dbReference type="InterPro" id="IPR050821">
    <property type="entry name" value="Cytosolic_carboxypeptidase"/>
</dbReference>
<keyword evidence="8" id="KW-1185">Reference proteome</keyword>
<dbReference type="GO" id="GO:0006508">
    <property type="term" value="P:proteolysis"/>
    <property type="evidence" value="ECO:0007669"/>
    <property type="project" value="InterPro"/>
</dbReference>
<dbReference type="InParanoid" id="A0A7E5WE36"/>
<dbReference type="Gene3D" id="1.25.10.10">
    <property type="entry name" value="Leucine-rich Repeat Variant"/>
    <property type="match status" value="1"/>
</dbReference>
<evidence type="ECO:0000256" key="1">
    <source>
        <dbReference type="ARBA" id="ARBA00001947"/>
    </source>
</evidence>
<organism evidence="8 9">
    <name type="scientific">Trichoplusia ni</name>
    <name type="common">Cabbage looper</name>
    <dbReference type="NCBI Taxonomy" id="7111"/>
    <lineage>
        <taxon>Eukaryota</taxon>
        <taxon>Metazoa</taxon>
        <taxon>Ecdysozoa</taxon>
        <taxon>Arthropoda</taxon>
        <taxon>Hexapoda</taxon>
        <taxon>Insecta</taxon>
        <taxon>Pterygota</taxon>
        <taxon>Neoptera</taxon>
        <taxon>Endopterygota</taxon>
        <taxon>Lepidoptera</taxon>
        <taxon>Glossata</taxon>
        <taxon>Ditrysia</taxon>
        <taxon>Noctuoidea</taxon>
        <taxon>Noctuidae</taxon>
        <taxon>Plusiinae</taxon>
        <taxon>Trichoplusia</taxon>
    </lineage>
</organism>
<dbReference type="InterPro" id="IPR016024">
    <property type="entry name" value="ARM-type_fold"/>
</dbReference>
<feature type="domain" description="Peptidase M14" evidence="7">
    <location>
        <begin position="847"/>
        <end position="961"/>
    </location>
</feature>
<dbReference type="RefSeq" id="XP_026738963.1">
    <property type="nucleotide sequence ID" value="XM_026883162.1"/>
</dbReference>
<dbReference type="PROSITE" id="PS52035">
    <property type="entry name" value="PEPTIDASE_M14"/>
    <property type="match status" value="1"/>
</dbReference>
<feature type="compositionally biased region" description="Acidic residues" evidence="6">
    <location>
        <begin position="433"/>
        <end position="442"/>
    </location>
</feature>
<evidence type="ECO:0000313" key="8">
    <source>
        <dbReference type="Proteomes" id="UP000322000"/>
    </source>
</evidence>
<dbReference type="Pfam" id="PF25571">
    <property type="entry name" value="TPR_CCP1_N"/>
    <property type="match status" value="1"/>
</dbReference>
<evidence type="ECO:0000313" key="9">
    <source>
        <dbReference type="RefSeq" id="XP_026738963.1"/>
    </source>
</evidence>
<comment type="cofactor">
    <cofactor evidence="1">
        <name>Zn(2+)</name>
        <dbReference type="ChEBI" id="CHEBI:29105"/>
    </cofactor>
</comment>
<dbReference type="EC" id="3.4.17.24" evidence="4"/>